<accession>A0A5C9A9L8</accession>
<sequence length="127" mass="14382">MSKPGNTRQRPAGDHHEQLAARWLRDQGLRILARNVHFKAGELDIVALHGDTLVFVEVRARSNPRYSGAAASVDRRKQAKLLRAAALFLRQHARWANYPCRFDVIAFEPRQSAANPEPTWIRSAFTA</sequence>
<comment type="similarity">
    <text evidence="1 2">Belongs to the UPF0102 family.</text>
</comment>
<dbReference type="CDD" id="cd20736">
    <property type="entry name" value="PoNe_Nuclease"/>
    <property type="match status" value="1"/>
</dbReference>
<dbReference type="Pfam" id="PF02021">
    <property type="entry name" value="UPF0102"/>
    <property type="match status" value="1"/>
</dbReference>
<dbReference type="HAMAP" id="MF_00048">
    <property type="entry name" value="UPF0102"/>
    <property type="match status" value="1"/>
</dbReference>
<keyword evidence="4" id="KW-1185">Reference proteome</keyword>
<evidence type="ECO:0000313" key="3">
    <source>
        <dbReference type="EMBL" id="TXS96340.1"/>
    </source>
</evidence>
<dbReference type="InterPro" id="IPR011856">
    <property type="entry name" value="tRNA_endonuc-like_dom_sf"/>
</dbReference>
<dbReference type="NCBIfam" id="TIGR00252">
    <property type="entry name" value="YraN family protein"/>
    <property type="match status" value="1"/>
</dbReference>
<evidence type="ECO:0000256" key="1">
    <source>
        <dbReference type="ARBA" id="ARBA00006738"/>
    </source>
</evidence>
<dbReference type="InterPro" id="IPR011335">
    <property type="entry name" value="Restrct_endonuc-II-like"/>
</dbReference>
<organism evidence="3 4">
    <name type="scientific">Parahaliea maris</name>
    <dbReference type="NCBI Taxonomy" id="2716870"/>
    <lineage>
        <taxon>Bacteria</taxon>
        <taxon>Pseudomonadati</taxon>
        <taxon>Pseudomonadota</taxon>
        <taxon>Gammaproteobacteria</taxon>
        <taxon>Cellvibrionales</taxon>
        <taxon>Halieaceae</taxon>
        <taxon>Parahaliea</taxon>
    </lineage>
</organism>
<dbReference type="PANTHER" id="PTHR34039:SF1">
    <property type="entry name" value="UPF0102 PROTEIN YRAN"/>
    <property type="match status" value="1"/>
</dbReference>
<dbReference type="EMBL" id="VRZA01000001">
    <property type="protein sequence ID" value="TXS96340.1"/>
    <property type="molecule type" value="Genomic_DNA"/>
</dbReference>
<dbReference type="SUPFAM" id="SSF52980">
    <property type="entry name" value="Restriction endonuclease-like"/>
    <property type="match status" value="1"/>
</dbReference>
<reference evidence="3 4" key="1">
    <citation type="submission" date="2019-08" db="EMBL/GenBank/DDBJ databases">
        <title>Parahaliea maris sp. nov., isolated from the surface seawater.</title>
        <authorList>
            <person name="Liu Y."/>
        </authorList>
    </citation>
    <scope>NUCLEOTIDE SEQUENCE [LARGE SCALE GENOMIC DNA]</scope>
    <source>
        <strain evidence="3 4">HSLHS9</strain>
    </source>
</reference>
<dbReference type="PANTHER" id="PTHR34039">
    <property type="entry name" value="UPF0102 PROTEIN YRAN"/>
    <property type="match status" value="1"/>
</dbReference>
<protein>
    <recommendedName>
        <fullName evidence="2">UPF0102 protein FV139_02260</fullName>
    </recommendedName>
</protein>
<dbReference type="InterPro" id="IPR003509">
    <property type="entry name" value="UPF0102_YraN-like"/>
</dbReference>
<dbReference type="AlphaFoldDB" id="A0A5C9A9L8"/>
<dbReference type="Proteomes" id="UP000321039">
    <property type="component" value="Unassembled WGS sequence"/>
</dbReference>
<dbReference type="GO" id="GO:0003676">
    <property type="term" value="F:nucleic acid binding"/>
    <property type="evidence" value="ECO:0007669"/>
    <property type="project" value="InterPro"/>
</dbReference>
<dbReference type="Gene3D" id="3.40.1350.10">
    <property type="match status" value="1"/>
</dbReference>
<gene>
    <name evidence="3" type="ORF">FV139_02260</name>
</gene>
<evidence type="ECO:0000256" key="2">
    <source>
        <dbReference type="HAMAP-Rule" id="MF_00048"/>
    </source>
</evidence>
<name>A0A5C9A9L8_9GAMM</name>
<proteinExistence type="inferred from homology"/>
<dbReference type="NCBIfam" id="NF009150">
    <property type="entry name" value="PRK12497.1-3"/>
    <property type="match status" value="1"/>
</dbReference>
<evidence type="ECO:0000313" key="4">
    <source>
        <dbReference type="Proteomes" id="UP000321039"/>
    </source>
</evidence>
<comment type="caution">
    <text evidence="3">The sequence shown here is derived from an EMBL/GenBank/DDBJ whole genome shotgun (WGS) entry which is preliminary data.</text>
</comment>